<protein>
    <submittedName>
        <fullName evidence="2">Uncharacterized protein</fullName>
    </submittedName>
</protein>
<evidence type="ECO:0000256" key="1">
    <source>
        <dbReference type="SAM" id="Coils"/>
    </source>
</evidence>
<keyword evidence="1" id="KW-0175">Coiled coil</keyword>
<gene>
    <name evidence="2" type="ORF">D7V21_05160</name>
</gene>
<dbReference type="EMBL" id="RAXU01000004">
    <property type="protein sequence ID" value="RKG35171.1"/>
    <property type="molecule type" value="Genomic_DNA"/>
</dbReference>
<accession>A0A3A8F208</accession>
<name>A0A3A8F208_9GAMM</name>
<sequence length="74" mass="8718">MSEYMQMTLEQLQQEHAELLQFNEGLDKKYKHHAARAEKYKRKCEAIENLLINPVDQDMTLKAIKTVIERVGEV</sequence>
<proteinExistence type="predicted"/>
<comment type="caution">
    <text evidence="2">The sequence shown here is derived from an EMBL/GenBank/DDBJ whole genome shotgun (WGS) entry which is preliminary data.</text>
</comment>
<feature type="coiled-coil region" evidence="1">
    <location>
        <begin position="9"/>
        <end position="50"/>
    </location>
</feature>
<keyword evidence="3" id="KW-1185">Reference proteome</keyword>
<dbReference type="AlphaFoldDB" id="A0A3A8F208"/>
<evidence type="ECO:0000313" key="3">
    <source>
        <dbReference type="Proteomes" id="UP000269001"/>
    </source>
</evidence>
<evidence type="ECO:0000313" key="2">
    <source>
        <dbReference type="EMBL" id="RKG35171.1"/>
    </source>
</evidence>
<organism evidence="2 3">
    <name type="scientific">Acinetobacter guerrae</name>
    <dbReference type="NCBI Taxonomy" id="1843371"/>
    <lineage>
        <taxon>Bacteria</taxon>
        <taxon>Pseudomonadati</taxon>
        <taxon>Pseudomonadota</taxon>
        <taxon>Gammaproteobacteria</taxon>
        <taxon>Moraxellales</taxon>
        <taxon>Moraxellaceae</taxon>
        <taxon>Acinetobacter</taxon>
    </lineage>
</organism>
<dbReference type="Proteomes" id="UP000269001">
    <property type="component" value="Unassembled WGS sequence"/>
</dbReference>
<reference evidence="2 3" key="1">
    <citation type="submission" date="2018-09" db="EMBL/GenBank/DDBJ databases">
        <title>The draft genome of Acinetobacter spp. strains.</title>
        <authorList>
            <person name="Qin J."/>
            <person name="Feng Y."/>
            <person name="Zong Z."/>
        </authorList>
    </citation>
    <scope>NUCLEOTIDE SEQUENCE [LARGE SCALE GENOMIC DNA]</scope>
    <source>
        <strain evidence="2 3">WCHAc060096</strain>
    </source>
</reference>